<keyword evidence="1" id="KW-0812">Transmembrane</keyword>
<name>A0A4S8NQ10_9ACTN</name>
<accession>A0A4S8NQ10</accession>
<dbReference type="AlphaFoldDB" id="A0A4S8NQ10"/>
<dbReference type="InterPro" id="IPR019606">
    <property type="entry name" value="GerMN"/>
</dbReference>
<keyword evidence="1" id="KW-0472">Membrane</keyword>
<gene>
    <name evidence="3" type="ORF">E9934_03890</name>
</gene>
<evidence type="ECO:0000256" key="1">
    <source>
        <dbReference type="SAM" id="Phobius"/>
    </source>
</evidence>
<evidence type="ECO:0000313" key="3">
    <source>
        <dbReference type="EMBL" id="THV17634.1"/>
    </source>
</evidence>
<keyword evidence="4" id="KW-1185">Reference proteome</keyword>
<proteinExistence type="predicted"/>
<protein>
    <recommendedName>
        <fullName evidence="2">GerMN domain-containing protein</fullName>
    </recommendedName>
</protein>
<comment type="caution">
    <text evidence="3">The sequence shown here is derived from an EMBL/GenBank/DDBJ whole genome shotgun (WGS) entry which is preliminary data.</text>
</comment>
<keyword evidence="1" id="KW-1133">Transmembrane helix</keyword>
<dbReference type="Pfam" id="PF10646">
    <property type="entry name" value="Germane"/>
    <property type="match status" value="1"/>
</dbReference>
<feature type="domain" description="GerMN" evidence="2">
    <location>
        <begin position="91"/>
        <end position="196"/>
    </location>
</feature>
<feature type="transmembrane region" description="Helical" evidence="1">
    <location>
        <begin position="46"/>
        <end position="66"/>
    </location>
</feature>
<evidence type="ECO:0000259" key="2">
    <source>
        <dbReference type="Pfam" id="PF10646"/>
    </source>
</evidence>
<evidence type="ECO:0000313" key="4">
    <source>
        <dbReference type="Proteomes" id="UP000307087"/>
    </source>
</evidence>
<dbReference type="OrthoDB" id="4843507at2"/>
<sequence>MSPDQHDDDLRALLHGAVDDIDPADRLGEIRRRTAARNRSRRHWPLVLVGAGTATAAVVGFAALAGQLGGGDEPGPEPAAPNPRQAAVAAYFIDDTFVDGQRLFREFHAVAPSDEPAVLALEALRLLEVDAGPLDPDYGTVWSDGSFVDVSLTDDRIVVTLDSARPTASAVALQQVVLTVQAAFAVTTPVTFAAPGAADQEVPRDPSLLAAVNITDPVEGHEVDDLLTLRGIVGPDARDLPDVAWQLRADGDAVVRSGSAPIDNGTWEVTTDIADLADGDYELAVTVQYGVDSIHTDTRTVTVR</sequence>
<dbReference type="RefSeq" id="WP_158294917.1">
    <property type="nucleotide sequence ID" value="NZ_BAABLS010000001.1"/>
</dbReference>
<dbReference type="EMBL" id="STGW01000002">
    <property type="protein sequence ID" value="THV17634.1"/>
    <property type="molecule type" value="Genomic_DNA"/>
</dbReference>
<dbReference type="Proteomes" id="UP000307087">
    <property type="component" value="Unassembled WGS sequence"/>
</dbReference>
<organism evidence="3 4">
    <name type="scientific">Nocardioides caeni</name>
    <dbReference type="NCBI Taxonomy" id="574700"/>
    <lineage>
        <taxon>Bacteria</taxon>
        <taxon>Bacillati</taxon>
        <taxon>Actinomycetota</taxon>
        <taxon>Actinomycetes</taxon>
        <taxon>Propionibacteriales</taxon>
        <taxon>Nocardioidaceae</taxon>
        <taxon>Nocardioides</taxon>
    </lineage>
</organism>
<reference evidence="3 4" key="1">
    <citation type="journal article" date="2009" name="Int. J. Syst. Evol. Microbiol.">
        <title>Nocardioides caeni sp. nov., isolated from wastewater.</title>
        <authorList>
            <person name="Yoon J.H."/>
            <person name="Kang S.J."/>
            <person name="Park S."/>
            <person name="Kim W."/>
            <person name="Oh T.K."/>
        </authorList>
    </citation>
    <scope>NUCLEOTIDE SEQUENCE [LARGE SCALE GENOMIC DNA]</scope>
    <source>
        <strain evidence="3 4">DSM 23134</strain>
    </source>
</reference>